<reference evidence="1 2" key="1">
    <citation type="journal article" date="2018" name="Front. Plant Sci.">
        <title>Red Clover (Trifolium pratense) and Zigzag Clover (T. medium) - A Picture of Genomic Similarities and Differences.</title>
        <authorList>
            <person name="Dluhosova J."/>
            <person name="Istvanek J."/>
            <person name="Nedelnik J."/>
            <person name="Repkova J."/>
        </authorList>
    </citation>
    <scope>NUCLEOTIDE SEQUENCE [LARGE SCALE GENOMIC DNA]</scope>
    <source>
        <strain evidence="2">cv. 10/8</strain>
        <tissue evidence="1">Leaf</tissue>
    </source>
</reference>
<evidence type="ECO:0000313" key="2">
    <source>
        <dbReference type="Proteomes" id="UP000265520"/>
    </source>
</evidence>
<sequence>VFSTWFPPVAPDCGISDSGTVDGVAFSSISPHGGDRGGLRHLYGGVLGGLSIDVSMR</sequence>
<evidence type="ECO:0000313" key="1">
    <source>
        <dbReference type="EMBL" id="MCI62865.1"/>
    </source>
</evidence>
<organism evidence="1 2">
    <name type="scientific">Trifolium medium</name>
    <dbReference type="NCBI Taxonomy" id="97028"/>
    <lineage>
        <taxon>Eukaryota</taxon>
        <taxon>Viridiplantae</taxon>
        <taxon>Streptophyta</taxon>
        <taxon>Embryophyta</taxon>
        <taxon>Tracheophyta</taxon>
        <taxon>Spermatophyta</taxon>
        <taxon>Magnoliopsida</taxon>
        <taxon>eudicotyledons</taxon>
        <taxon>Gunneridae</taxon>
        <taxon>Pentapetalae</taxon>
        <taxon>rosids</taxon>
        <taxon>fabids</taxon>
        <taxon>Fabales</taxon>
        <taxon>Fabaceae</taxon>
        <taxon>Papilionoideae</taxon>
        <taxon>50 kb inversion clade</taxon>
        <taxon>NPAAA clade</taxon>
        <taxon>Hologalegina</taxon>
        <taxon>IRL clade</taxon>
        <taxon>Trifolieae</taxon>
        <taxon>Trifolium</taxon>
    </lineage>
</organism>
<keyword evidence="2" id="KW-1185">Reference proteome</keyword>
<protein>
    <submittedName>
        <fullName evidence="1">Uncharacterized protein</fullName>
    </submittedName>
</protein>
<accession>A0A392TSM5</accession>
<comment type="caution">
    <text evidence="1">The sequence shown here is derived from an EMBL/GenBank/DDBJ whole genome shotgun (WGS) entry which is preliminary data.</text>
</comment>
<feature type="non-terminal residue" evidence="1">
    <location>
        <position position="1"/>
    </location>
</feature>
<name>A0A392TSM5_9FABA</name>
<dbReference type="Proteomes" id="UP000265520">
    <property type="component" value="Unassembled WGS sequence"/>
</dbReference>
<dbReference type="EMBL" id="LXQA010626816">
    <property type="protein sequence ID" value="MCI62865.1"/>
    <property type="molecule type" value="Genomic_DNA"/>
</dbReference>
<dbReference type="AlphaFoldDB" id="A0A392TSM5"/>
<proteinExistence type="predicted"/>